<dbReference type="GO" id="GO:0030145">
    <property type="term" value="F:manganese ion binding"/>
    <property type="evidence" value="ECO:0007669"/>
    <property type="project" value="TreeGrafter"/>
</dbReference>
<name>A0A8H5RF76_9HYPO</name>
<dbReference type="Gene3D" id="3.40.800.10">
    <property type="entry name" value="Ureohydrolase domain"/>
    <property type="match status" value="1"/>
</dbReference>
<keyword evidence="1" id="KW-0479">Metal-binding</keyword>
<reference evidence="5 6" key="1">
    <citation type="submission" date="2020-05" db="EMBL/GenBank/DDBJ databases">
        <title>Identification and distribution of gene clusters putatively required for synthesis of sphingolipid metabolism inhibitors in phylogenetically diverse species of the filamentous fungus Fusarium.</title>
        <authorList>
            <person name="Kim H.-S."/>
            <person name="Busman M."/>
            <person name="Brown D.W."/>
            <person name="Divon H."/>
            <person name="Uhlig S."/>
            <person name="Proctor R.H."/>
        </authorList>
    </citation>
    <scope>NUCLEOTIDE SEQUENCE [LARGE SCALE GENOMIC DNA]</scope>
    <source>
        <strain evidence="5 6">NRRL 66243</strain>
    </source>
</reference>
<evidence type="ECO:0000313" key="5">
    <source>
        <dbReference type="EMBL" id="KAF5632144.1"/>
    </source>
</evidence>
<dbReference type="CDD" id="cd09999">
    <property type="entry name" value="Arginase-like_1"/>
    <property type="match status" value="1"/>
</dbReference>
<evidence type="ECO:0000256" key="4">
    <source>
        <dbReference type="PROSITE-ProRule" id="PRU00742"/>
    </source>
</evidence>
<accession>A0A8H5RF76</accession>
<keyword evidence="2" id="KW-0378">Hydrolase</keyword>
<dbReference type="GO" id="GO:0005634">
    <property type="term" value="C:nucleus"/>
    <property type="evidence" value="ECO:0007669"/>
    <property type="project" value="TreeGrafter"/>
</dbReference>
<dbReference type="Pfam" id="PF00491">
    <property type="entry name" value="Arginase"/>
    <property type="match status" value="1"/>
</dbReference>
<comment type="caution">
    <text evidence="5">The sequence shown here is derived from an EMBL/GenBank/DDBJ whole genome shotgun (WGS) entry which is preliminary data.</text>
</comment>
<dbReference type="PANTHER" id="PTHR43782">
    <property type="entry name" value="ARGINASE"/>
    <property type="match status" value="1"/>
</dbReference>
<proteinExistence type="inferred from homology"/>
<dbReference type="GO" id="GO:0005829">
    <property type="term" value="C:cytosol"/>
    <property type="evidence" value="ECO:0007669"/>
    <property type="project" value="TreeGrafter"/>
</dbReference>
<dbReference type="OrthoDB" id="9992747at2759"/>
<keyword evidence="6" id="KW-1185">Reference proteome</keyword>
<dbReference type="Proteomes" id="UP000530670">
    <property type="component" value="Unassembled WGS sequence"/>
</dbReference>
<dbReference type="GeneID" id="59306673"/>
<dbReference type="PROSITE" id="PS51409">
    <property type="entry name" value="ARGINASE_2"/>
    <property type="match status" value="1"/>
</dbReference>
<organism evidence="5 6">
    <name type="scientific">Fusarium tjaetaba</name>
    <dbReference type="NCBI Taxonomy" id="1567544"/>
    <lineage>
        <taxon>Eukaryota</taxon>
        <taxon>Fungi</taxon>
        <taxon>Dikarya</taxon>
        <taxon>Ascomycota</taxon>
        <taxon>Pezizomycotina</taxon>
        <taxon>Sordariomycetes</taxon>
        <taxon>Hypocreomycetidae</taxon>
        <taxon>Hypocreales</taxon>
        <taxon>Nectriaceae</taxon>
        <taxon>Fusarium</taxon>
        <taxon>Fusarium fujikuroi species complex</taxon>
    </lineage>
</organism>
<comment type="similarity">
    <text evidence="4">Belongs to the arginase family.</text>
</comment>
<dbReference type="RefSeq" id="XP_037205252.1">
    <property type="nucleotide sequence ID" value="XM_037354403.1"/>
</dbReference>
<sequence>MSPAKSITVLCSPYHLGIEDVAVGAGPKALINAGFVDAIRTLGVTVNAHEIEPVDDFDGDISRLFELLRRTSLLVASITRRGEFPIILAGNCSTTVGVQAGLTAALGEVPSCVWFDAHDDFNTPDVLKSGYLDSMPVAMMAGLCWKTLLASIHGFEAMDLKQNLVHCGMRDVTDLERSRVEEAGFPVIWGDIEQHVDFEGELGKVLDETKFSQTMVHLDLDALDISVGNVNKFSAHGGLLADDLEKCLEMIPSKTKPVSLTIASFDPSYDEPGTIEPVTIKGVVAFVQGLISQGYLEKSSDEVVK</sequence>
<gene>
    <name evidence="5" type="ORF">FTJAE_7664</name>
</gene>
<dbReference type="EMBL" id="JAAQRI010000155">
    <property type="protein sequence ID" value="KAF5632144.1"/>
    <property type="molecule type" value="Genomic_DNA"/>
</dbReference>
<dbReference type="PANTHER" id="PTHR43782:SF3">
    <property type="entry name" value="ARGINASE"/>
    <property type="match status" value="1"/>
</dbReference>
<protein>
    <submittedName>
        <fullName evidence="5">Arginase</fullName>
    </submittedName>
</protein>
<dbReference type="GO" id="GO:0004053">
    <property type="term" value="F:arginase activity"/>
    <property type="evidence" value="ECO:0007669"/>
    <property type="project" value="TreeGrafter"/>
</dbReference>
<evidence type="ECO:0000256" key="2">
    <source>
        <dbReference type="ARBA" id="ARBA00022801"/>
    </source>
</evidence>
<dbReference type="InterPro" id="IPR023696">
    <property type="entry name" value="Ureohydrolase_dom_sf"/>
</dbReference>
<dbReference type="PRINTS" id="PR00116">
    <property type="entry name" value="ARGINASE"/>
</dbReference>
<dbReference type="SUPFAM" id="SSF52768">
    <property type="entry name" value="Arginase/deacetylase"/>
    <property type="match status" value="1"/>
</dbReference>
<keyword evidence="3" id="KW-0464">Manganese</keyword>
<evidence type="ECO:0000313" key="6">
    <source>
        <dbReference type="Proteomes" id="UP000530670"/>
    </source>
</evidence>
<dbReference type="InterPro" id="IPR006035">
    <property type="entry name" value="Ureohydrolase"/>
</dbReference>
<dbReference type="AlphaFoldDB" id="A0A8H5RF76"/>
<evidence type="ECO:0000256" key="3">
    <source>
        <dbReference type="ARBA" id="ARBA00023211"/>
    </source>
</evidence>
<evidence type="ECO:0000256" key="1">
    <source>
        <dbReference type="ARBA" id="ARBA00022723"/>
    </source>
</evidence>